<gene>
    <name evidence="20" type="ORF">PSM36_1279</name>
</gene>
<evidence type="ECO:0000256" key="4">
    <source>
        <dbReference type="ARBA" id="ARBA00022516"/>
    </source>
</evidence>
<sequence length="166" mass="18910">MAIILFIFPPSYEIILARRDKYCKFEYGFPIWKWIVNRLINKSVNHKMSYIKKRIQSFAYAFRGLYFLFKEAPNALIHLIAAIIAISSGFIYKISYNEWLAIIIVIGAVFSMEAINTALERLSDYTCNKEIHPAIKKVKDLSAAAVLIVAVAALAVGITIFLPKIF</sequence>
<dbReference type="EMBL" id="LT605205">
    <property type="protein sequence ID" value="SCD20102.1"/>
    <property type="molecule type" value="Genomic_DNA"/>
</dbReference>
<comment type="subcellular location">
    <subcellularLocation>
        <location evidence="1">Cell membrane</location>
        <topology evidence="1">Multi-pass membrane protein</topology>
    </subcellularLocation>
</comment>
<dbReference type="CDD" id="cd14265">
    <property type="entry name" value="UDPK_IM_like"/>
    <property type="match status" value="1"/>
</dbReference>
<accession>A0A1R3T253</accession>
<evidence type="ECO:0000256" key="1">
    <source>
        <dbReference type="ARBA" id="ARBA00004651"/>
    </source>
</evidence>
<keyword evidence="5" id="KW-0808">Transferase</keyword>
<keyword evidence="10 19" id="KW-1133">Transmembrane helix</keyword>
<dbReference type="Proteomes" id="UP000187464">
    <property type="component" value="Chromosome I"/>
</dbReference>
<evidence type="ECO:0000256" key="19">
    <source>
        <dbReference type="SAM" id="Phobius"/>
    </source>
</evidence>
<keyword evidence="9 17" id="KW-0067">ATP-binding</keyword>
<keyword evidence="3" id="KW-1003">Cell membrane</keyword>
<evidence type="ECO:0000256" key="2">
    <source>
        <dbReference type="ARBA" id="ARBA00005967"/>
    </source>
</evidence>
<keyword evidence="7 17" id="KW-0547">Nucleotide-binding</keyword>
<keyword evidence="11" id="KW-0443">Lipid metabolism</keyword>
<evidence type="ECO:0000313" key="21">
    <source>
        <dbReference type="Proteomes" id="UP000187464"/>
    </source>
</evidence>
<dbReference type="PANTHER" id="PTHR34299">
    <property type="entry name" value="DIACYLGLYCEROL KINASE"/>
    <property type="match status" value="1"/>
</dbReference>
<keyword evidence="18" id="KW-0479">Metal-binding</keyword>
<reference evidence="20 21" key="1">
    <citation type="submission" date="2016-08" db="EMBL/GenBank/DDBJ databases">
        <authorList>
            <person name="Seilhamer J.J."/>
        </authorList>
    </citation>
    <scope>NUCLEOTIDE SEQUENCE [LARGE SCALE GENOMIC DNA]</scope>
    <source>
        <strain evidence="20">M3/6</strain>
    </source>
</reference>
<keyword evidence="6 19" id="KW-0812">Transmembrane</keyword>
<keyword evidence="12 19" id="KW-0472">Membrane</keyword>
<dbReference type="STRING" id="1642647.PSM36_1279"/>
<evidence type="ECO:0000256" key="17">
    <source>
        <dbReference type="PIRSR" id="PIRSR600829-3"/>
    </source>
</evidence>
<dbReference type="GO" id="GO:0005886">
    <property type="term" value="C:plasma membrane"/>
    <property type="evidence" value="ECO:0007669"/>
    <property type="project" value="UniProtKB-SubCell"/>
</dbReference>
<evidence type="ECO:0000256" key="3">
    <source>
        <dbReference type="ARBA" id="ARBA00022475"/>
    </source>
</evidence>
<dbReference type="GO" id="GO:0016301">
    <property type="term" value="F:kinase activity"/>
    <property type="evidence" value="ECO:0007669"/>
    <property type="project" value="UniProtKB-KW"/>
</dbReference>
<evidence type="ECO:0000256" key="7">
    <source>
        <dbReference type="ARBA" id="ARBA00022741"/>
    </source>
</evidence>
<feature type="active site" description="Proton acceptor" evidence="15">
    <location>
        <position position="113"/>
    </location>
</feature>
<evidence type="ECO:0000256" key="11">
    <source>
        <dbReference type="ARBA" id="ARBA00023098"/>
    </source>
</evidence>
<protein>
    <submittedName>
        <fullName evidence="20">Putative membrane protein</fullName>
    </submittedName>
</protein>
<evidence type="ECO:0000256" key="18">
    <source>
        <dbReference type="PIRSR" id="PIRSR600829-4"/>
    </source>
</evidence>
<keyword evidence="18" id="KW-0460">Magnesium</keyword>
<proteinExistence type="inferred from homology"/>
<organism evidence="20 21">
    <name type="scientific">Proteiniphilum saccharofermentans</name>
    <dbReference type="NCBI Taxonomy" id="1642647"/>
    <lineage>
        <taxon>Bacteria</taxon>
        <taxon>Pseudomonadati</taxon>
        <taxon>Bacteroidota</taxon>
        <taxon>Bacteroidia</taxon>
        <taxon>Bacteroidales</taxon>
        <taxon>Dysgonomonadaceae</taxon>
        <taxon>Proteiniphilum</taxon>
    </lineage>
</organism>
<feature type="binding site" evidence="18">
    <location>
        <position position="120"/>
    </location>
    <ligand>
        <name>a divalent metal cation</name>
        <dbReference type="ChEBI" id="CHEBI:60240"/>
    </ligand>
</feature>
<dbReference type="InterPro" id="IPR000829">
    <property type="entry name" value="DAGK"/>
</dbReference>
<dbReference type="GO" id="GO:0005524">
    <property type="term" value="F:ATP binding"/>
    <property type="evidence" value="ECO:0007669"/>
    <property type="project" value="UniProtKB-KW"/>
</dbReference>
<evidence type="ECO:0000256" key="10">
    <source>
        <dbReference type="ARBA" id="ARBA00022989"/>
    </source>
</evidence>
<feature type="binding site" evidence="17">
    <location>
        <begin position="139"/>
        <end position="140"/>
    </location>
    <ligand>
        <name>ATP</name>
        <dbReference type="ChEBI" id="CHEBI:30616"/>
    </ligand>
</feature>
<keyword evidence="8" id="KW-0418">Kinase</keyword>
<evidence type="ECO:0000256" key="5">
    <source>
        <dbReference type="ARBA" id="ARBA00022679"/>
    </source>
</evidence>
<feature type="transmembrane region" description="Helical" evidence="19">
    <location>
        <begin position="100"/>
        <end position="119"/>
    </location>
</feature>
<dbReference type="Pfam" id="PF01219">
    <property type="entry name" value="DAGK_prokar"/>
    <property type="match status" value="1"/>
</dbReference>
<feature type="transmembrane region" description="Helical" evidence="19">
    <location>
        <begin position="75"/>
        <end position="94"/>
    </location>
</feature>
<dbReference type="InterPro" id="IPR033717">
    <property type="entry name" value="UDPK"/>
</dbReference>
<comment type="similarity">
    <text evidence="2">Belongs to the bacterial diacylglycerol kinase family.</text>
</comment>
<comment type="cofactor">
    <cofactor evidence="18">
        <name>Mg(2+)</name>
        <dbReference type="ChEBI" id="CHEBI:18420"/>
    </cofactor>
    <text evidence="18">Mn(2+), Zn(2+), Cd(2+) and Co(2+) support activity to lesser extents.</text>
</comment>
<feature type="binding site" evidence="17">
    <location>
        <begin position="130"/>
        <end position="132"/>
    </location>
    <ligand>
        <name>ATP</name>
        <dbReference type="ChEBI" id="CHEBI:30616"/>
    </ligand>
</feature>
<evidence type="ECO:0000256" key="6">
    <source>
        <dbReference type="ARBA" id="ARBA00022692"/>
    </source>
</evidence>
<name>A0A1R3T253_9BACT</name>
<keyword evidence="14" id="KW-1208">Phospholipid metabolism</keyword>
<evidence type="ECO:0000256" key="14">
    <source>
        <dbReference type="ARBA" id="ARBA00023264"/>
    </source>
</evidence>
<evidence type="ECO:0000256" key="9">
    <source>
        <dbReference type="ARBA" id="ARBA00022840"/>
    </source>
</evidence>
<dbReference type="InterPro" id="IPR036945">
    <property type="entry name" value="DAGK_sf"/>
</dbReference>
<evidence type="ECO:0000256" key="16">
    <source>
        <dbReference type="PIRSR" id="PIRSR600829-2"/>
    </source>
</evidence>
<keyword evidence="21" id="KW-1185">Reference proteome</keyword>
<evidence type="ECO:0000313" key="20">
    <source>
        <dbReference type="EMBL" id="SCD20102.1"/>
    </source>
</evidence>
<evidence type="ECO:0000256" key="13">
    <source>
        <dbReference type="ARBA" id="ARBA00023209"/>
    </source>
</evidence>
<feature type="transmembrane region" description="Helical" evidence="19">
    <location>
        <begin position="140"/>
        <end position="162"/>
    </location>
</feature>
<evidence type="ECO:0000256" key="15">
    <source>
        <dbReference type="PIRSR" id="PIRSR600829-1"/>
    </source>
</evidence>
<evidence type="ECO:0000256" key="12">
    <source>
        <dbReference type="ARBA" id="ARBA00023136"/>
    </source>
</evidence>
<feature type="binding site" evidence="17">
    <location>
        <position position="120"/>
    </location>
    <ligand>
        <name>ATP</name>
        <dbReference type="ChEBI" id="CHEBI:30616"/>
    </ligand>
</feature>
<keyword evidence="13" id="KW-0594">Phospholipid biosynthesis</keyword>
<dbReference type="Gene3D" id="1.10.287.3610">
    <property type="match status" value="1"/>
</dbReference>
<dbReference type="PANTHER" id="PTHR34299:SF1">
    <property type="entry name" value="DIACYLGLYCEROL KINASE"/>
    <property type="match status" value="1"/>
</dbReference>
<dbReference type="GO" id="GO:0008654">
    <property type="term" value="P:phospholipid biosynthetic process"/>
    <property type="evidence" value="ECO:0007669"/>
    <property type="project" value="UniProtKB-KW"/>
</dbReference>
<evidence type="ECO:0000256" key="8">
    <source>
        <dbReference type="ARBA" id="ARBA00022777"/>
    </source>
</evidence>
<keyword evidence="4" id="KW-0444">Lipid biosynthesis</keyword>
<dbReference type="AlphaFoldDB" id="A0A1R3T253"/>
<feature type="binding site" evidence="17">
    <location>
        <position position="60"/>
    </location>
    <ligand>
        <name>ATP</name>
        <dbReference type="ChEBI" id="CHEBI:30616"/>
    </ligand>
</feature>
<feature type="binding site" evidence="16">
    <location>
        <position position="113"/>
    </location>
    <ligand>
        <name>substrate</name>
    </ligand>
</feature>
<dbReference type="GO" id="GO:0046872">
    <property type="term" value="F:metal ion binding"/>
    <property type="evidence" value="ECO:0007669"/>
    <property type="project" value="UniProtKB-KW"/>
</dbReference>
<dbReference type="KEGG" id="psac:PSM36_1279"/>